<feature type="region of interest" description="Disordered" evidence="1">
    <location>
        <begin position="26"/>
        <end position="53"/>
    </location>
</feature>
<protein>
    <submittedName>
        <fullName evidence="2">Uncharacterized protein</fullName>
    </submittedName>
</protein>
<feature type="compositionally biased region" description="Polar residues" evidence="1">
    <location>
        <begin position="27"/>
        <end position="38"/>
    </location>
</feature>
<feature type="compositionally biased region" description="Basic and acidic residues" evidence="1">
    <location>
        <begin position="42"/>
        <end position="53"/>
    </location>
</feature>
<evidence type="ECO:0000313" key="2">
    <source>
        <dbReference type="EMBL" id="CAI5794509.1"/>
    </source>
</evidence>
<keyword evidence="3" id="KW-1185">Reference proteome</keyword>
<dbReference type="Proteomes" id="UP001178461">
    <property type="component" value="Chromosome Z"/>
</dbReference>
<sequence>MGPALRSHTKAPIVTSHALSVAMVTGHKSSPVASQEPTECQEPDKEVGPGEKEGNYWVQTFSFRLLRWSGLRKGQPGPGWEPQIGERGFKIARARALEDELSARRLKAAPEFGTQRKVQKIGASTVKVGKRRRLKSYLPQNQREREMGSSSSSRNSRESMAGWPASALWSPGEGSLKDGSWSSLPPTPRASQPQVAMLRNAEPLADSMLCYKQAAGQTRCPLATLLWSKGKTETGSHGLEGQERVMCWALLKSSVQGGALRCGLRG</sequence>
<accession>A0AA35LE66</accession>
<proteinExistence type="predicted"/>
<organism evidence="2 3">
    <name type="scientific">Podarcis lilfordi</name>
    <name type="common">Lilford's wall lizard</name>
    <dbReference type="NCBI Taxonomy" id="74358"/>
    <lineage>
        <taxon>Eukaryota</taxon>
        <taxon>Metazoa</taxon>
        <taxon>Chordata</taxon>
        <taxon>Craniata</taxon>
        <taxon>Vertebrata</taxon>
        <taxon>Euteleostomi</taxon>
        <taxon>Lepidosauria</taxon>
        <taxon>Squamata</taxon>
        <taxon>Bifurcata</taxon>
        <taxon>Unidentata</taxon>
        <taxon>Episquamata</taxon>
        <taxon>Laterata</taxon>
        <taxon>Lacertibaenia</taxon>
        <taxon>Lacertidae</taxon>
        <taxon>Podarcis</taxon>
    </lineage>
</organism>
<gene>
    <name evidence="2" type="ORF">PODLI_1B019131</name>
</gene>
<dbReference type="EMBL" id="OX395140">
    <property type="protein sequence ID" value="CAI5794509.1"/>
    <property type="molecule type" value="Genomic_DNA"/>
</dbReference>
<evidence type="ECO:0000313" key="3">
    <source>
        <dbReference type="Proteomes" id="UP001178461"/>
    </source>
</evidence>
<evidence type="ECO:0000256" key="1">
    <source>
        <dbReference type="SAM" id="MobiDB-lite"/>
    </source>
</evidence>
<feature type="region of interest" description="Disordered" evidence="1">
    <location>
        <begin position="132"/>
        <end position="193"/>
    </location>
</feature>
<name>A0AA35LE66_9SAUR</name>
<feature type="compositionally biased region" description="Polar residues" evidence="1">
    <location>
        <begin position="180"/>
        <end position="193"/>
    </location>
</feature>
<dbReference type="AlphaFoldDB" id="A0AA35LE66"/>
<reference evidence="2" key="1">
    <citation type="submission" date="2022-12" db="EMBL/GenBank/DDBJ databases">
        <authorList>
            <person name="Alioto T."/>
            <person name="Alioto T."/>
            <person name="Gomez Garrido J."/>
        </authorList>
    </citation>
    <scope>NUCLEOTIDE SEQUENCE</scope>
</reference>